<dbReference type="Proteomes" id="UP000473681">
    <property type="component" value="Unassembled WGS sequence"/>
</dbReference>
<dbReference type="Proteomes" id="UP000476820">
    <property type="component" value="Unassembled WGS sequence"/>
</dbReference>
<dbReference type="EMBL" id="SWOV01000024">
    <property type="protein sequence ID" value="NFF88212.1"/>
    <property type="molecule type" value="Genomic_DNA"/>
</dbReference>
<evidence type="ECO:0000313" key="2">
    <source>
        <dbReference type="EMBL" id="NFF88212.1"/>
    </source>
</evidence>
<comment type="caution">
    <text evidence="3">The sequence shown here is derived from an EMBL/GenBank/DDBJ whole genome shotgun (WGS) entry which is preliminary data.</text>
</comment>
<dbReference type="OrthoDB" id="1955006at2"/>
<name>A0A0L9Y5F9_CLOBO</name>
<keyword evidence="1" id="KW-1133">Transmembrane helix</keyword>
<protein>
    <recommendedName>
        <fullName evidence="6">Helix-turn-helix domain-containing protein</fullName>
    </recommendedName>
</protein>
<evidence type="ECO:0000256" key="1">
    <source>
        <dbReference type="SAM" id="Phobius"/>
    </source>
</evidence>
<gene>
    <name evidence="2" type="ORF">FC774_10070</name>
    <name evidence="3" type="ORF">FDB51_15860</name>
</gene>
<dbReference type="RefSeq" id="WP_053342721.1">
    <property type="nucleotide sequence ID" value="NZ_JACBEK010000003.1"/>
</dbReference>
<keyword evidence="1" id="KW-0472">Membrane</keyword>
<keyword evidence="1" id="KW-0812">Transmembrane</keyword>
<dbReference type="EMBL" id="SWVK01000025">
    <property type="protein sequence ID" value="NFN36552.1"/>
    <property type="molecule type" value="Genomic_DNA"/>
</dbReference>
<reference evidence="4 5" key="1">
    <citation type="submission" date="2019-04" db="EMBL/GenBank/DDBJ databases">
        <title>Genome sequencing of Clostridium botulinum Groups I-IV and Clostridium butyricum.</title>
        <authorList>
            <person name="Brunt J."/>
            <person name="Van Vliet A.H.M."/>
            <person name="Stringer S.C."/>
            <person name="Carter A.T."/>
            <person name="Peck M.W."/>
        </authorList>
    </citation>
    <scope>NUCLEOTIDE SEQUENCE [LARGE SCALE GENOMIC DNA]</scope>
    <source>
        <strain evidence="2 5">1605</strain>
        <strain evidence="3 4">CB-K-33E</strain>
    </source>
</reference>
<evidence type="ECO:0000313" key="3">
    <source>
        <dbReference type="EMBL" id="NFN36552.1"/>
    </source>
</evidence>
<accession>A0A0L9Y5F9</accession>
<evidence type="ECO:0000313" key="4">
    <source>
        <dbReference type="Proteomes" id="UP000473681"/>
    </source>
</evidence>
<feature type="transmembrane region" description="Helical" evidence="1">
    <location>
        <begin position="28"/>
        <end position="50"/>
    </location>
</feature>
<dbReference type="AlphaFoldDB" id="A0A0L9Y5F9"/>
<proteinExistence type="predicted"/>
<evidence type="ECO:0000313" key="5">
    <source>
        <dbReference type="Proteomes" id="UP000476820"/>
    </source>
</evidence>
<sequence length="153" mass="17241">MCNNEDNIKNPTTSDKNKFNNLNKDTKYCIAIVIFSLSLLISSLIISTSIKKLQYSLNNDMNVISNNISNLPYSLNTSSSNLVKKPTHISQHTLSIQDAATYLGIASDELWKVVNDPESKIPHFQVGKSRCFFTKEGLDKWLEGSYTLNFDTK</sequence>
<evidence type="ECO:0008006" key="6">
    <source>
        <dbReference type="Google" id="ProtNLM"/>
    </source>
</evidence>
<organism evidence="3 4">
    <name type="scientific">Clostridium botulinum</name>
    <dbReference type="NCBI Taxonomy" id="1491"/>
    <lineage>
        <taxon>Bacteria</taxon>
        <taxon>Bacillati</taxon>
        <taxon>Bacillota</taxon>
        <taxon>Clostridia</taxon>
        <taxon>Eubacteriales</taxon>
        <taxon>Clostridiaceae</taxon>
        <taxon>Clostridium</taxon>
    </lineage>
</organism>